<dbReference type="Proteomes" id="UP000280696">
    <property type="component" value="Unassembled WGS sequence"/>
</dbReference>
<organism evidence="1 2">
    <name type="scientific">Parablautia intestinalis</name>
    <dbReference type="NCBI Taxonomy" id="2320100"/>
    <lineage>
        <taxon>Bacteria</taxon>
        <taxon>Bacillati</taxon>
        <taxon>Bacillota</taxon>
        <taxon>Clostridia</taxon>
        <taxon>Lachnospirales</taxon>
        <taxon>Lachnospiraceae</taxon>
        <taxon>Parablautia</taxon>
    </lineage>
</organism>
<comment type="caution">
    <text evidence="1">The sequence shown here is derived from an EMBL/GenBank/DDBJ whole genome shotgun (WGS) entry which is preliminary data.</text>
</comment>
<dbReference type="AlphaFoldDB" id="A0A3A9AMR7"/>
<dbReference type="OrthoDB" id="2045782at2"/>
<name>A0A3A9AMR7_9FIRM</name>
<evidence type="ECO:0000313" key="2">
    <source>
        <dbReference type="Proteomes" id="UP000280696"/>
    </source>
</evidence>
<dbReference type="RefSeq" id="WP_120471823.1">
    <property type="nucleotide sequence ID" value="NZ_RAYQ01000024.1"/>
</dbReference>
<reference evidence="1 2" key="1">
    <citation type="submission" date="2018-09" db="EMBL/GenBank/DDBJ databases">
        <title>Murine metabolic-syndrome-specific gut microbial biobank.</title>
        <authorList>
            <person name="Liu C."/>
        </authorList>
    </citation>
    <scope>NUCLEOTIDE SEQUENCE [LARGE SCALE GENOMIC DNA]</scope>
    <source>
        <strain evidence="1 2">0.1xD8-82</strain>
    </source>
</reference>
<accession>A0A3A9AMR7</accession>
<sequence>MAGNQKSIFIRFNMDDKADKELYLKLSEKADSSSSLTAYVKRILEEYLNVKTEIAERQQFHEQILLMVREEMHSQGMKLVGALLAGIGTVNVQKIPEKPMMKEAGLPEACGRLPEELKGVLDLIG</sequence>
<proteinExistence type="predicted"/>
<dbReference type="EMBL" id="RAYQ01000024">
    <property type="protein sequence ID" value="RKI88771.1"/>
    <property type="molecule type" value="Genomic_DNA"/>
</dbReference>
<evidence type="ECO:0000313" key="1">
    <source>
        <dbReference type="EMBL" id="RKI88771.1"/>
    </source>
</evidence>
<keyword evidence="2" id="KW-1185">Reference proteome</keyword>
<gene>
    <name evidence="1" type="ORF">D7V94_18670</name>
</gene>
<protein>
    <submittedName>
        <fullName evidence="1">Uncharacterized protein</fullName>
    </submittedName>
</protein>